<proteinExistence type="inferred from homology"/>
<dbReference type="InterPro" id="IPR051020">
    <property type="entry name" value="ALDH-related_metabolic_enz"/>
</dbReference>
<dbReference type="InterPro" id="IPR016163">
    <property type="entry name" value="Ald_DH_C"/>
</dbReference>
<evidence type="ECO:0000256" key="2">
    <source>
        <dbReference type="ARBA" id="ARBA00023002"/>
    </source>
</evidence>
<accession>A0ABY4FL11</accession>
<dbReference type="InterPro" id="IPR016162">
    <property type="entry name" value="Ald_DH_N"/>
</dbReference>
<evidence type="ECO:0000256" key="3">
    <source>
        <dbReference type="SAM" id="MobiDB-lite"/>
    </source>
</evidence>
<gene>
    <name evidence="5" type="ORF">MUN78_14995</name>
</gene>
<dbReference type="PANTHER" id="PTHR42991:SF1">
    <property type="entry name" value="ALDEHYDE DEHYDROGENASE"/>
    <property type="match status" value="1"/>
</dbReference>
<feature type="domain" description="Aldehyde dehydrogenase" evidence="4">
    <location>
        <begin position="42"/>
        <end position="502"/>
    </location>
</feature>
<dbReference type="Gene3D" id="3.40.605.10">
    <property type="entry name" value="Aldehyde Dehydrogenase, Chain A, domain 1"/>
    <property type="match status" value="1"/>
</dbReference>
<keyword evidence="2" id="KW-0560">Oxidoreductase</keyword>
<keyword evidence="6" id="KW-1185">Reference proteome</keyword>
<evidence type="ECO:0000259" key="4">
    <source>
        <dbReference type="Pfam" id="PF00171"/>
    </source>
</evidence>
<dbReference type="Pfam" id="PF00171">
    <property type="entry name" value="Aldedh"/>
    <property type="match status" value="1"/>
</dbReference>
<dbReference type="PANTHER" id="PTHR42991">
    <property type="entry name" value="ALDEHYDE DEHYDROGENASE"/>
    <property type="match status" value="1"/>
</dbReference>
<organism evidence="5 6">
    <name type="scientific">Leucobacter allii</name>
    <dbReference type="NCBI Taxonomy" id="2932247"/>
    <lineage>
        <taxon>Bacteria</taxon>
        <taxon>Bacillati</taxon>
        <taxon>Actinomycetota</taxon>
        <taxon>Actinomycetes</taxon>
        <taxon>Micrococcales</taxon>
        <taxon>Microbacteriaceae</taxon>
        <taxon>Leucobacter</taxon>
    </lineage>
</organism>
<protein>
    <submittedName>
        <fullName evidence="5">Aldehyde dehydrogenase family protein</fullName>
    </submittedName>
</protein>
<name>A0ABY4FL11_9MICO</name>
<dbReference type="EMBL" id="CP095045">
    <property type="protein sequence ID" value="UOQ56954.1"/>
    <property type="molecule type" value="Genomic_DNA"/>
</dbReference>
<dbReference type="RefSeq" id="WP_244727511.1">
    <property type="nucleotide sequence ID" value="NZ_CP095045.1"/>
</dbReference>
<dbReference type="SUPFAM" id="SSF53720">
    <property type="entry name" value="ALDH-like"/>
    <property type="match status" value="1"/>
</dbReference>
<evidence type="ECO:0000256" key="1">
    <source>
        <dbReference type="ARBA" id="ARBA00009986"/>
    </source>
</evidence>
<dbReference type="InterPro" id="IPR015590">
    <property type="entry name" value="Aldehyde_DH_dom"/>
</dbReference>
<dbReference type="InterPro" id="IPR016161">
    <property type="entry name" value="Ald_DH/histidinol_DH"/>
</dbReference>
<feature type="compositionally biased region" description="Basic and acidic residues" evidence="3">
    <location>
        <begin position="1"/>
        <end position="21"/>
    </location>
</feature>
<evidence type="ECO:0000313" key="5">
    <source>
        <dbReference type="EMBL" id="UOQ56954.1"/>
    </source>
</evidence>
<dbReference type="Gene3D" id="3.40.309.10">
    <property type="entry name" value="Aldehyde Dehydrogenase, Chain A, domain 2"/>
    <property type="match status" value="1"/>
</dbReference>
<sequence length="506" mass="52289">MHEERDRDERIDREARRERAAPDGGAQRRGFGRHGLLIDGAWREASDGGRAEIRSPFDGSVVGEVAVATAVDADAAVAAAVRGAARWRRTPAHERAAILLRAAELAEARSAELAATISAENGKPLAEALGEARRSGAIIRLAAHEGTQLYGDSLPVDANPGTGQDKVGFTLRQPVGVVVAITPFNYPALLVLHKVGPALASGNAVVLKPASATPLTAIALARVFEEAGLPAGVLSVLTGSGGVLGDALVQDPRVRKISFTGSTGVGERISALAGIKKLSLELGASSPTLVLPGADIERAASAVAAGGYANAGQVCISVQRVVVHRAVEADFLAALQPKVEAIRMGDPFAEGTALGPLIARREAERVERSISRAVADGARLLTGGERDGAFVSPAIVTGVDTRHPLAQEELFGPAVAVTAVDSFDAAIDAANGTPYGLAAGVFGGTLAEGVRAMREIDAGSVHLGWTPLWRADLMPYGGFKASGYGKEGIRSTVEEMTEVKTVILHG</sequence>
<comment type="similarity">
    <text evidence="1">Belongs to the aldehyde dehydrogenase family.</text>
</comment>
<evidence type="ECO:0000313" key="6">
    <source>
        <dbReference type="Proteomes" id="UP000831786"/>
    </source>
</evidence>
<feature type="region of interest" description="Disordered" evidence="3">
    <location>
        <begin position="1"/>
        <end position="31"/>
    </location>
</feature>
<dbReference type="Proteomes" id="UP000831786">
    <property type="component" value="Chromosome"/>
</dbReference>
<reference evidence="5 6" key="1">
    <citation type="submission" date="2022-04" db="EMBL/GenBank/DDBJ databases">
        <title>Leucobacter sp. isolated from rhizosphere of garlic.</title>
        <authorList>
            <person name="Won M."/>
            <person name="Lee C.-M."/>
            <person name="Woen H.-Y."/>
            <person name="Kwon S.-W."/>
        </authorList>
    </citation>
    <scope>NUCLEOTIDE SEQUENCE [LARGE SCALE GENOMIC DNA]</scope>
    <source>
        <strain evidence="5 6">H21R-40</strain>
    </source>
</reference>